<name>A0AA39SN13_ACESA</name>
<dbReference type="SUPFAM" id="SSF52058">
    <property type="entry name" value="L domain-like"/>
    <property type="match status" value="1"/>
</dbReference>
<evidence type="ECO:0000256" key="2">
    <source>
        <dbReference type="ARBA" id="ARBA00022737"/>
    </source>
</evidence>
<proteinExistence type="predicted"/>
<gene>
    <name evidence="3" type="ORF">LWI29_035059</name>
</gene>
<keyword evidence="4" id="KW-1185">Reference proteome</keyword>
<dbReference type="PANTHER" id="PTHR11017">
    <property type="entry name" value="LEUCINE-RICH REPEAT-CONTAINING PROTEIN"/>
    <property type="match status" value="1"/>
</dbReference>
<dbReference type="InterPro" id="IPR011713">
    <property type="entry name" value="Leu-rich_rpt_3"/>
</dbReference>
<dbReference type="AlphaFoldDB" id="A0AA39SN13"/>
<protein>
    <submittedName>
        <fullName evidence="3">Uncharacterized protein</fullName>
    </submittedName>
</protein>
<accession>A0AA39SN13</accession>
<dbReference type="PANTHER" id="PTHR11017:SF573">
    <property type="entry name" value="ADP-RIBOSYL CYCLASE_CYCLIC ADP-RIBOSE HYDROLASE"/>
    <property type="match status" value="1"/>
</dbReference>
<sequence length="377" mass="41142">MLNKPKHRLQLNGKSFSSMSNLMLLKLSNADVSEDQIYLSNNLRFLKWHRFPLKTLPSNFQAQNLFELNLCDSQINYLWKGIKDFPKLKTIKLRNSHNLIETPDFTMVPNLEMLDLKGCTRLCKVHESVGVLKSLIELNLEGCNSLRSFPSNNQGTSGTDRTVSGRETACRLLGADKVNLNGKSDKRVSNSNSALNLNDDSGRNFGVRSLEGNKFSGKEKESVVAGKERRCVEVDAGSSNASDVGPSPSLVFVFGADGVTKKAIGLGDFNVPQSNNGPFVGPSGLENISFNLVDGKSSGKSVFDPITETIDLAGAEHKLRKKSGTKSTNGKKGGTVEEECTMLQWGGKGVSSRSALWEKEGGGGFLVFQGWDQETQK</sequence>
<dbReference type="EMBL" id="JAUESC010000380">
    <property type="protein sequence ID" value="KAK0593345.1"/>
    <property type="molecule type" value="Genomic_DNA"/>
</dbReference>
<reference evidence="3" key="2">
    <citation type="submission" date="2023-06" db="EMBL/GenBank/DDBJ databases">
        <authorList>
            <person name="Swenson N.G."/>
            <person name="Wegrzyn J.L."/>
            <person name="Mcevoy S.L."/>
        </authorList>
    </citation>
    <scope>NUCLEOTIDE SEQUENCE</scope>
    <source>
        <strain evidence="3">NS2018</strain>
        <tissue evidence="3">Leaf</tissue>
    </source>
</reference>
<organism evidence="3 4">
    <name type="scientific">Acer saccharum</name>
    <name type="common">Sugar maple</name>
    <dbReference type="NCBI Taxonomy" id="4024"/>
    <lineage>
        <taxon>Eukaryota</taxon>
        <taxon>Viridiplantae</taxon>
        <taxon>Streptophyta</taxon>
        <taxon>Embryophyta</taxon>
        <taxon>Tracheophyta</taxon>
        <taxon>Spermatophyta</taxon>
        <taxon>Magnoliopsida</taxon>
        <taxon>eudicotyledons</taxon>
        <taxon>Gunneridae</taxon>
        <taxon>Pentapetalae</taxon>
        <taxon>rosids</taxon>
        <taxon>malvids</taxon>
        <taxon>Sapindales</taxon>
        <taxon>Sapindaceae</taxon>
        <taxon>Hippocastanoideae</taxon>
        <taxon>Acereae</taxon>
        <taxon>Acer</taxon>
    </lineage>
</organism>
<comment type="caution">
    <text evidence="3">The sequence shown here is derived from an EMBL/GenBank/DDBJ whole genome shotgun (WGS) entry which is preliminary data.</text>
</comment>
<dbReference type="Pfam" id="PF07725">
    <property type="entry name" value="LRR_3"/>
    <property type="match status" value="1"/>
</dbReference>
<keyword evidence="2" id="KW-0677">Repeat</keyword>
<reference evidence="3" key="1">
    <citation type="journal article" date="2022" name="Plant J.">
        <title>Strategies of tolerance reflected in two North American maple genomes.</title>
        <authorList>
            <person name="McEvoy S.L."/>
            <person name="Sezen U.U."/>
            <person name="Trouern-Trend A."/>
            <person name="McMahon S.M."/>
            <person name="Schaberg P.G."/>
            <person name="Yang J."/>
            <person name="Wegrzyn J.L."/>
            <person name="Swenson N.G."/>
        </authorList>
    </citation>
    <scope>NUCLEOTIDE SEQUENCE</scope>
    <source>
        <strain evidence="3">NS2018</strain>
    </source>
</reference>
<dbReference type="InterPro" id="IPR032675">
    <property type="entry name" value="LRR_dom_sf"/>
</dbReference>
<evidence type="ECO:0000256" key="1">
    <source>
        <dbReference type="ARBA" id="ARBA00022614"/>
    </source>
</evidence>
<dbReference type="Proteomes" id="UP001168877">
    <property type="component" value="Unassembled WGS sequence"/>
</dbReference>
<dbReference type="InterPro" id="IPR044974">
    <property type="entry name" value="Disease_R_plants"/>
</dbReference>
<dbReference type="GO" id="GO:0006952">
    <property type="term" value="P:defense response"/>
    <property type="evidence" value="ECO:0007669"/>
    <property type="project" value="InterPro"/>
</dbReference>
<evidence type="ECO:0000313" key="3">
    <source>
        <dbReference type="EMBL" id="KAK0593345.1"/>
    </source>
</evidence>
<keyword evidence="1" id="KW-0433">Leucine-rich repeat</keyword>
<evidence type="ECO:0000313" key="4">
    <source>
        <dbReference type="Proteomes" id="UP001168877"/>
    </source>
</evidence>
<dbReference type="Gene3D" id="3.80.10.10">
    <property type="entry name" value="Ribonuclease Inhibitor"/>
    <property type="match status" value="1"/>
</dbReference>